<accession>A0A931IW20</accession>
<keyword evidence="2" id="KW-1185">Reference proteome</keyword>
<sequence length="457" mass="49003">MNRRREFLGGLGLAGLGAWSSGLLGSSVPLLQPAQAAGDYRALVVIFLDGGNDGNNVLVPTDGGYTDYAQSRQHLAFAKDSLAGLVGMHGGRSLAVHPALAPLAGLFESERLNFIANVGPLVEPSTAQKVLDLAVEVPPFLLSHSEQVSITQGWTWSDDSSGWAGRGLELLPSSLRNNIAAVTLNRNRQLVQGKRSSVSYLEPDGSRYWHWADMARPADESVQELSRMAQWQFSNPYEAEYARTFGQGVEDAKRFTSAIQGAAEPAADFGDGGDNYSIGGYLRLLAKLMPVFRSQGLRRQVFMVQWGGFDTHTGQRGSGSNTQDTQLAALARAMKAFDDSNRAAGLDSNVVTLVMSEFGRTLRPGSGGGSEHGWGSHWWTMGGPVQGRQVVGTFPQLVLGGVDDGDRGQNGRLVPGIATDQVAATLMQWMGLPQSLFSEAFPLLGAFSQKILPLLKV</sequence>
<gene>
    <name evidence="1" type="ORF">I7X43_04265</name>
</gene>
<dbReference type="PANTHER" id="PTHR43737:SF1">
    <property type="entry name" value="DUF1501 DOMAIN-CONTAINING PROTEIN"/>
    <property type="match status" value="1"/>
</dbReference>
<name>A0A931IW20_9BURK</name>
<dbReference type="EMBL" id="JAEDAL010000001">
    <property type="protein sequence ID" value="MBH9552059.1"/>
    <property type="molecule type" value="Genomic_DNA"/>
</dbReference>
<dbReference type="InterPro" id="IPR010869">
    <property type="entry name" value="DUF1501"/>
</dbReference>
<dbReference type="Pfam" id="PF07394">
    <property type="entry name" value="DUF1501"/>
    <property type="match status" value="1"/>
</dbReference>
<protein>
    <submittedName>
        <fullName evidence="1">DUF1501 domain-containing protein</fullName>
    </submittedName>
</protein>
<dbReference type="RefSeq" id="WP_198099640.1">
    <property type="nucleotide sequence ID" value="NZ_JAEDAL010000001.1"/>
</dbReference>
<reference evidence="1" key="1">
    <citation type="submission" date="2020-12" db="EMBL/GenBank/DDBJ databases">
        <title>The genome sequence of Inhella sp. 4Y17.</title>
        <authorList>
            <person name="Liu Y."/>
        </authorList>
    </citation>
    <scope>NUCLEOTIDE SEQUENCE</scope>
    <source>
        <strain evidence="1">4Y10</strain>
    </source>
</reference>
<proteinExistence type="predicted"/>
<comment type="caution">
    <text evidence="1">The sequence shown here is derived from an EMBL/GenBank/DDBJ whole genome shotgun (WGS) entry which is preliminary data.</text>
</comment>
<dbReference type="AlphaFoldDB" id="A0A931IW20"/>
<evidence type="ECO:0000313" key="1">
    <source>
        <dbReference type="EMBL" id="MBH9552059.1"/>
    </source>
</evidence>
<dbReference type="PROSITE" id="PS51318">
    <property type="entry name" value="TAT"/>
    <property type="match status" value="1"/>
</dbReference>
<dbReference type="Proteomes" id="UP000620139">
    <property type="component" value="Unassembled WGS sequence"/>
</dbReference>
<dbReference type="PANTHER" id="PTHR43737">
    <property type="entry name" value="BLL7424 PROTEIN"/>
    <property type="match status" value="1"/>
</dbReference>
<organism evidence="1 2">
    <name type="scientific">Inhella gelatinilytica</name>
    <dbReference type="NCBI Taxonomy" id="2795030"/>
    <lineage>
        <taxon>Bacteria</taxon>
        <taxon>Pseudomonadati</taxon>
        <taxon>Pseudomonadota</taxon>
        <taxon>Betaproteobacteria</taxon>
        <taxon>Burkholderiales</taxon>
        <taxon>Sphaerotilaceae</taxon>
        <taxon>Inhella</taxon>
    </lineage>
</organism>
<dbReference type="InterPro" id="IPR006311">
    <property type="entry name" value="TAT_signal"/>
</dbReference>
<evidence type="ECO:0000313" key="2">
    <source>
        <dbReference type="Proteomes" id="UP000620139"/>
    </source>
</evidence>